<proteinExistence type="inferred from homology"/>
<keyword evidence="10" id="KW-0539">Nucleus</keyword>
<dbReference type="InterPro" id="IPR020618">
    <property type="entry name" value="Adenyl_kinase_AK6"/>
</dbReference>
<evidence type="ECO:0000313" key="11">
    <source>
        <dbReference type="EMBL" id="ETN69734.1"/>
    </source>
</evidence>
<dbReference type="HAMAP" id="MF_00039">
    <property type="entry name" value="Adenylate_kinase_AK6"/>
    <property type="match status" value="1"/>
</dbReference>
<keyword evidence="3" id="KW-0963">Cytoplasm</keyword>
<evidence type="ECO:0000256" key="7">
    <source>
        <dbReference type="ARBA" id="ARBA00022741"/>
    </source>
</evidence>
<dbReference type="Gene3D" id="3.40.50.300">
    <property type="entry name" value="P-loop containing nucleotide triphosphate hydrolases"/>
    <property type="match status" value="1"/>
</dbReference>
<protein>
    <submittedName>
        <fullName evidence="11">Uncharacterized protein</fullName>
    </submittedName>
</protein>
<feature type="non-terminal residue" evidence="11">
    <location>
        <position position="1"/>
    </location>
</feature>
<evidence type="ECO:0000256" key="8">
    <source>
        <dbReference type="ARBA" id="ARBA00022777"/>
    </source>
</evidence>
<dbReference type="Pfam" id="PF10036">
    <property type="entry name" value="RLL"/>
    <property type="match status" value="1"/>
</dbReference>
<dbReference type="OrthoDB" id="10251185at2759"/>
<evidence type="ECO:0000256" key="10">
    <source>
        <dbReference type="ARBA" id="ARBA00023242"/>
    </source>
</evidence>
<dbReference type="InterPro" id="IPR019265">
    <property type="entry name" value="RTRAF"/>
</dbReference>
<dbReference type="GO" id="GO:0006364">
    <property type="term" value="P:rRNA processing"/>
    <property type="evidence" value="ECO:0007669"/>
    <property type="project" value="UniProtKB-KW"/>
</dbReference>
<evidence type="ECO:0000256" key="4">
    <source>
        <dbReference type="ARBA" id="ARBA00022517"/>
    </source>
</evidence>
<dbReference type="Proteomes" id="UP000053676">
    <property type="component" value="Unassembled WGS sequence"/>
</dbReference>
<dbReference type="GO" id="GO:0005634">
    <property type="term" value="C:nucleus"/>
    <property type="evidence" value="ECO:0007669"/>
    <property type="project" value="UniProtKB-SubCell"/>
</dbReference>
<dbReference type="STRING" id="51031.W2SJA8"/>
<organism evidence="11 12">
    <name type="scientific">Necator americanus</name>
    <name type="common">Human hookworm</name>
    <dbReference type="NCBI Taxonomy" id="51031"/>
    <lineage>
        <taxon>Eukaryota</taxon>
        <taxon>Metazoa</taxon>
        <taxon>Ecdysozoa</taxon>
        <taxon>Nematoda</taxon>
        <taxon>Chromadorea</taxon>
        <taxon>Rhabditida</taxon>
        <taxon>Rhabditina</taxon>
        <taxon>Rhabditomorpha</taxon>
        <taxon>Strongyloidea</taxon>
        <taxon>Ancylostomatidae</taxon>
        <taxon>Bunostominae</taxon>
        <taxon>Necator</taxon>
    </lineage>
</organism>
<dbReference type="EMBL" id="KI669056">
    <property type="protein sequence ID" value="ETN69734.1"/>
    <property type="molecule type" value="Genomic_DNA"/>
</dbReference>
<dbReference type="GeneID" id="25355147"/>
<name>W2SJA8_NECAM</name>
<keyword evidence="8" id="KW-0418">Kinase</keyword>
<keyword evidence="6" id="KW-0808">Transferase</keyword>
<reference evidence="12" key="1">
    <citation type="journal article" date="2014" name="Nat. Genet.">
        <title>Genome of the human hookworm Necator americanus.</title>
        <authorList>
            <person name="Tang Y.T."/>
            <person name="Gao X."/>
            <person name="Rosa B.A."/>
            <person name="Abubucker S."/>
            <person name="Hallsworth-Pepin K."/>
            <person name="Martin J."/>
            <person name="Tyagi R."/>
            <person name="Heizer E."/>
            <person name="Zhang X."/>
            <person name="Bhonagiri-Palsikar V."/>
            <person name="Minx P."/>
            <person name="Warren W.C."/>
            <person name="Wang Q."/>
            <person name="Zhan B."/>
            <person name="Hotez P.J."/>
            <person name="Sternberg P.W."/>
            <person name="Dougall A."/>
            <person name="Gaze S.T."/>
            <person name="Mulvenna J."/>
            <person name="Sotillo J."/>
            <person name="Ranganathan S."/>
            <person name="Rabelo E.M."/>
            <person name="Wilson R.K."/>
            <person name="Felgner P.L."/>
            <person name="Bethony J."/>
            <person name="Hawdon J.M."/>
            <person name="Gasser R.B."/>
            <person name="Loukas A."/>
            <person name="Mitreva M."/>
        </authorList>
    </citation>
    <scope>NUCLEOTIDE SEQUENCE [LARGE SCALE GENOMIC DNA]</scope>
</reference>
<evidence type="ECO:0000313" key="12">
    <source>
        <dbReference type="Proteomes" id="UP000053676"/>
    </source>
</evidence>
<sequence length="267" mass="30313">SVSDSSPEFATKVKDLCKLLGITDHPDPVVLLKAACIFISENLNENIVKERNAERKSGKVPNTFDLRSFPIDLPDQKDGAVNAAGRILRTMSAETRHRPNILITGTPGTGKSTLGQEIASRLQFDFIEVGKEVREHGLVEEFDPRLNCHVLDEEKLLDHLEDRMNSDAGGVIVDYHGVDFFPERWFDFVIVLRCSNTLLYDRLAQRGYEPNKIRENIECEIFGSLLEEAKDSYKEEIIHELQSETVDQMHANVDFVCRLASEWQPSR</sequence>
<comment type="subcellular location">
    <subcellularLocation>
        <location evidence="2">Nucleus</location>
    </subcellularLocation>
</comment>
<dbReference type="AlphaFoldDB" id="W2SJA8"/>
<dbReference type="GO" id="GO:0004017">
    <property type="term" value="F:AMP kinase activity"/>
    <property type="evidence" value="ECO:0007669"/>
    <property type="project" value="UniProtKB-EC"/>
</dbReference>
<comment type="catalytic activity">
    <reaction evidence="1">
        <text>AMP + ATP = 2 ADP</text>
        <dbReference type="Rhea" id="RHEA:12973"/>
        <dbReference type="ChEBI" id="CHEBI:30616"/>
        <dbReference type="ChEBI" id="CHEBI:456215"/>
        <dbReference type="ChEBI" id="CHEBI:456216"/>
        <dbReference type="EC" id="2.7.4.3"/>
    </reaction>
</comment>
<evidence type="ECO:0000256" key="1">
    <source>
        <dbReference type="ARBA" id="ARBA00000582"/>
    </source>
</evidence>
<keyword evidence="5" id="KW-0698">rRNA processing</keyword>
<dbReference type="GO" id="GO:0005737">
    <property type="term" value="C:cytoplasm"/>
    <property type="evidence" value="ECO:0007669"/>
    <property type="project" value="TreeGrafter"/>
</dbReference>
<dbReference type="FunFam" id="3.40.50.300:FF:000372">
    <property type="entry name" value="Adenylate kinase isoenzyme 6 homolog"/>
    <property type="match status" value="1"/>
</dbReference>
<dbReference type="SUPFAM" id="SSF52540">
    <property type="entry name" value="P-loop containing nucleoside triphosphate hydrolases"/>
    <property type="match status" value="2"/>
</dbReference>
<evidence type="ECO:0000256" key="6">
    <source>
        <dbReference type="ARBA" id="ARBA00022679"/>
    </source>
</evidence>
<evidence type="ECO:0000256" key="9">
    <source>
        <dbReference type="ARBA" id="ARBA00022840"/>
    </source>
</evidence>
<dbReference type="Pfam" id="PF13238">
    <property type="entry name" value="AAA_18"/>
    <property type="match status" value="1"/>
</dbReference>
<gene>
    <name evidence="11" type="ORF">NECAME_15120</name>
</gene>
<evidence type="ECO:0000256" key="2">
    <source>
        <dbReference type="ARBA" id="ARBA00004123"/>
    </source>
</evidence>
<keyword evidence="7" id="KW-0547">Nucleotide-binding</keyword>
<dbReference type="GO" id="GO:0016887">
    <property type="term" value="F:ATP hydrolysis activity"/>
    <property type="evidence" value="ECO:0007669"/>
    <property type="project" value="InterPro"/>
</dbReference>
<dbReference type="KEGG" id="nai:NECAME_15120"/>
<dbReference type="PANTHER" id="PTHR12595">
    <property type="entry name" value="POS9-ACTIVATING FACTOR FAP7-RELATED"/>
    <property type="match status" value="1"/>
</dbReference>
<evidence type="ECO:0000256" key="3">
    <source>
        <dbReference type="ARBA" id="ARBA00022490"/>
    </source>
</evidence>
<dbReference type="InterPro" id="IPR027417">
    <property type="entry name" value="P-loop_NTPase"/>
</dbReference>
<dbReference type="GO" id="GO:0005524">
    <property type="term" value="F:ATP binding"/>
    <property type="evidence" value="ECO:0007669"/>
    <property type="project" value="UniProtKB-KW"/>
</dbReference>
<dbReference type="CTD" id="25355147"/>
<keyword evidence="9" id="KW-0067">ATP-binding</keyword>
<evidence type="ECO:0000256" key="5">
    <source>
        <dbReference type="ARBA" id="ARBA00022552"/>
    </source>
</evidence>
<keyword evidence="12" id="KW-1185">Reference proteome</keyword>
<accession>W2SJA8</accession>
<keyword evidence="4" id="KW-0690">Ribosome biogenesis</keyword>
<dbReference type="PANTHER" id="PTHR12595:SF0">
    <property type="entry name" value="ADENYLATE KINASE ISOENZYME 6"/>
    <property type="match status" value="1"/>
</dbReference>